<dbReference type="GO" id="GO:0016787">
    <property type="term" value="F:hydrolase activity"/>
    <property type="evidence" value="ECO:0007669"/>
    <property type="project" value="UniProtKB-KW"/>
</dbReference>
<organism evidence="1 2">
    <name type="scientific">Paradesertivirga mongoliensis</name>
    <dbReference type="NCBI Taxonomy" id="2100740"/>
    <lineage>
        <taxon>Bacteria</taxon>
        <taxon>Pseudomonadati</taxon>
        <taxon>Bacteroidota</taxon>
        <taxon>Sphingobacteriia</taxon>
        <taxon>Sphingobacteriales</taxon>
        <taxon>Sphingobacteriaceae</taxon>
        <taxon>Paradesertivirga</taxon>
    </lineage>
</organism>
<keyword evidence="2" id="KW-1185">Reference proteome</keyword>
<proteinExistence type="predicted"/>
<dbReference type="SUPFAM" id="SSF75005">
    <property type="entry name" value="Arabinanase/levansucrase/invertase"/>
    <property type="match status" value="1"/>
</dbReference>
<keyword evidence="1" id="KW-0378">Hydrolase</keyword>
<dbReference type="Proteomes" id="UP001597387">
    <property type="component" value="Unassembled WGS sequence"/>
</dbReference>
<gene>
    <name evidence="1" type="ORF">ACFSJU_07970</name>
</gene>
<accession>A0ABW4ZL13</accession>
<evidence type="ECO:0000313" key="1">
    <source>
        <dbReference type="EMBL" id="MFD2162327.1"/>
    </source>
</evidence>
<dbReference type="RefSeq" id="WP_255903836.1">
    <property type="nucleotide sequence ID" value="NZ_JAFMZO010000003.1"/>
</dbReference>
<protein>
    <submittedName>
        <fullName evidence="1">Glycoside hydrolase family protein</fullName>
    </submittedName>
</protein>
<dbReference type="InterPro" id="IPR023296">
    <property type="entry name" value="Glyco_hydro_beta-prop_sf"/>
</dbReference>
<reference evidence="2" key="1">
    <citation type="journal article" date="2019" name="Int. J. Syst. Evol. Microbiol.">
        <title>The Global Catalogue of Microorganisms (GCM) 10K type strain sequencing project: providing services to taxonomists for standard genome sequencing and annotation.</title>
        <authorList>
            <consortium name="The Broad Institute Genomics Platform"/>
            <consortium name="The Broad Institute Genome Sequencing Center for Infectious Disease"/>
            <person name="Wu L."/>
            <person name="Ma J."/>
        </authorList>
    </citation>
    <scope>NUCLEOTIDE SEQUENCE [LARGE SCALE GENOMIC DNA]</scope>
    <source>
        <strain evidence="2">KCTC 42217</strain>
    </source>
</reference>
<dbReference type="CDD" id="cd08994">
    <property type="entry name" value="GH43_62_32_68_117_130-like"/>
    <property type="match status" value="1"/>
</dbReference>
<evidence type="ECO:0000313" key="2">
    <source>
        <dbReference type="Proteomes" id="UP001597387"/>
    </source>
</evidence>
<dbReference type="EMBL" id="JBHUHZ010000001">
    <property type="protein sequence ID" value="MFD2162327.1"/>
    <property type="molecule type" value="Genomic_DNA"/>
</dbReference>
<sequence>MVQQLRISFFVAMAVLCLPLSGYSQTLRDAIKPAVKNGGFKMAGYILWCPTVIKVGKMYHMFASRWPEQYGLGGWTKYSEIVRAESDNLYGPYNFREVVLQKREGFWDNDRAHNPKIVKSGKTFVLYYISSANETGYAYSSSITGPWKRVDTLPMPFSNPAPLIKKNGSVYVFGRKSVSNIRIAQAYTAPAFNQKYTLLNNGNNLLPGQNQLEDPTIWWSKKQYNVILSDFTGDATGINKNGAQYYSSDGINYHLVSKESVYTKTVEYDDGTSRTFRRRERPFVFTDKRGRVTAFFTSCLTQDAEGKEQSWIEVNPVNKYKVPKFYFNAPSPKFL</sequence>
<comment type="caution">
    <text evidence="1">The sequence shown here is derived from an EMBL/GenBank/DDBJ whole genome shotgun (WGS) entry which is preliminary data.</text>
</comment>
<name>A0ABW4ZL13_9SPHI</name>
<dbReference type="Gene3D" id="2.115.10.20">
    <property type="entry name" value="Glycosyl hydrolase domain, family 43"/>
    <property type="match status" value="1"/>
</dbReference>